<protein>
    <submittedName>
        <fullName evidence="1">CLUMA_CG002299, isoform A</fullName>
    </submittedName>
</protein>
<keyword evidence="2" id="KW-1185">Reference proteome</keyword>
<evidence type="ECO:0000313" key="1">
    <source>
        <dbReference type="EMBL" id="CRK88489.1"/>
    </source>
</evidence>
<name>A0A1J1HQK2_9DIPT</name>
<reference evidence="1 2" key="1">
    <citation type="submission" date="2015-04" db="EMBL/GenBank/DDBJ databases">
        <authorList>
            <person name="Syromyatnikov M.Y."/>
            <person name="Popov V.N."/>
        </authorList>
    </citation>
    <scope>NUCLEOTIDE SEQUENCE [LARGE SCALE GENOMIC DNA]</scope>
</reference>
<evidence type="ECO:0000313" key="2">
    <source>
        <dbReference type="Proteomes" id="UP000183832"/>
    </source>
</evidence>
<accession>A0A1J1HQK2</accession>
<gene>
    <name evidence="1" type="ORF">CLUMA_CG002299</name>
</gene>
<sequence>MKSEKLLLYITPELSMIANKSKSVDNFYCVENSRVPQNHQIDYLNWPQQCLEVHASLKRRAKKEKGLKSAHLLYVG</sequence>
<dbReference type="AlphaFoldDB" id="A0A1J1HQK2"/>
<organism evidence="1 2">
    <name type="scientific">Clunio marinus</name>
    <dbReference type="NCBI Taxonomy" id="568069"/>
    <lineage>
        <taxon>Eukaryota</taxon>
        <taxon>Metazoa</taxon>
        <taxon>Ecdysozoa</taxon>
        <taxon>Arthropoda</taxon>
        <taxon>Hexapoda</taxon>
        <taxon>Insecta</taxon>
        <taxon>Pterygota</taxon>
        <taxon>Neoptera</taxon>
        <taxon>Endopterygota</taxon>
        <taxon>Diptera</taxon>
        <taxon>Nematocera</taxon>
        <taxon>Chironomoidea</taxon>
        <taxon>Chironomidae</taxon>
        <taxon>Clunio</taxon>
    </lineage>
</organism>
<dbReference type="Proteomes" id="UP000183832">
    <property type="component" value="Unassembled WGS sequence"/>
</dbReference>
<proteinExistence type="predicted"/>
<dbReference type="EMBL" id="CVRI01000008">
    <property type="protein sequence ID" value="CRK88489.1"/>
    <property type="molecule type" value="Genomic_DNA"/>
</dbReference>